<dbReference type="AlphaFoldDB" id="A0A6A7AXF7"/>
<dbReference type="Proteomes" id="UP000799423">
    <property type="component" value="Unassembled WGS sequence"/>
</dbReference>
<feature type="transmembrane region" description="Helical" evidence="1">
    <location>
        <begin position="20"/>
        <end position="40"/>
    </location>
</feature>
<keyword evidence="1" id="KW-1133">Transmembrane helix</keyword>
<keyword evidence="1" id="KW-0812">Transmembrane</keyword>
<keyword evidence="3" id="KW-1185">Reference proteome</keyword>
<sequence length="65" mass="7556">MVLQFIITIKFARDVSFVPIIALMMYVTYLYHLKVVISFVSEDRNLTSTMVGIAGFHIDMVWRLT</sequence>
<evidence type="ECO:0000256" key="1">
    <source>
        <dbReference type="SAM" id="Phobius"/>
    </source>
</evidence>
<gene>
    <name evidence="2" type="ORF">T440DRAFT_187020</name>
</gene>
<name>A0A6A7AXF7_9PLEO</name>
<protein>
    <submittedName>
        <fullName evidence="2">Uncharacterized protein</fullName>
    </submittedName>
</protein>
<keyword evidence="1" id="KW-0472">Membrane</keyword>
<dbReference type="EMBL" id="MU006323">
    <property type="protein sequence ID" value="KAF2847743.1"/>
    <property type="molecule type" value="Genomic_DNA"/>
</dbReference>
<reference evidence="2" key="1">
    <citation type="submission" date="2020-01" db="EMBL/GenBank/DDBJ databases">
        <authorList>
            <consortium name="DOE Joint Genome Institute"/>
            <person name="Haridas S."/>
            <person name="Albert R."/>
            <person name="Binder M."/>
            <person name="Bloem J."/>
            <person name="Labutti K."/>
            <person name="Salamov A."/>
            <person name="Andreopoulos B."/>
            <person name="Baker S.E."/>
            <person name="Barry K."/>
            <person name="Bills G."/>
            <person name="Bluhm B.H."/>
            <person name="Cannon C."/>
            <person name="Castanera R."/>
            <person name="Culley D.E."/>
            <person name="Daum C."/>
            <person name="Ezra D."/>
            <person name="Gonzalez J.B."/>
            <person name="Henrissat B."/>
            <person name="Kuo A."/>
            <person name="Liang C."/>
            <person name="Lipzen A."/>
            <person name="Lutzoni F."/>
            <person name="Magnuson J."/>
            <person name="Mondo S."/>
            <person name="Nolan M."/>
            <person name="Ohm R."/>
            <person name="Pangilinan J."/>
            <person name="Park H.-J."/>
            <person name="Ramirez L."/>
            <person name="Alfaro M."/>
            <person name="Sun H."/>
            <person name="Tritt A."/>
            <person name="Yoshinaga Y."/>
            <person name="Zwiers L.-H."/>
            <person name="Turgeon B.G."/>
            <person name="Goodwin S.B."/>
            <person name="Spatafora J.W."/>
            <person name="Crous P.W."/>
            <person name="Grigoriev I.V."/>
        </authorList>
    </citation>
    <scope>NUCLEOTIDE SEQUENCE</scope>
    <source>
        <strain evidence="2">IPT5</strain>
    </source>
</reference>
<evidence type="ECO:0000313" key="3">
    <source>
        <dbReference type="Proteomes" id="UP000799423"/>
    </source>
</evidence>
<organism evidence="2 3">
    <name type="scientific">Plenodomus tracheiphilus IPT5</name>
    <dbReference type="NCBI Taxonomy" id="1408161"/>
    <lineage>
        <taxon>Eukaryota</taxon>
        <taxon>Fungi</taxon>
        <taxon>Dikarya</taxon>
        <taxon>Ascomycota</taxon>
        <taxon>Pezizomycotina</taxon>
        <taxon>Dothideomycetes</taxon>
        <taxon>Pleosporomycetidae</taxon>
        <taxon>Pleosporales</taxon>
        <taxon>Pleosporineae</taxon>
        <taxon>Leptosphaeriaceae</taxon>
        <taxon>Plenodomus</taxon>
    </lineage>
</organism>
<accession>A0A6A7AXF7</accession>
<proteinExistence type="predicted"/>
<evidence type="ECO:0000313" key="2">
    <source>
        <dbReference type="EMBL" id="KAF2847743.1"/>
    </source>
</evidence>